<dbReference type="EMBL" id="CP002209">
    <property type="protein sequence ID" value="ADN76783.1"/>
    <property type="molecule type" value="Genomic_DNA"/>
</dbReference>
<protein>
    <submittedName>
        <fullName evidence="5">Methionine gamma-lyase</fullName>
        <ecNumber evidence="5">4.4.1.11</ecNumber>
    </submittedName>
</protein>
<evidence type="ECO:0000313" key="6">
    <source>
        <dbReference type="Proteomes" id="UP000006683"/>
    </source>
</evidence>
<dbReference type="PIRSF" id="PIRSF001434">
    <property type="entry name" value="CGS"/>
    <property type="match status" value="1"/>
</dbReference>
<reference evidence="5 6" key="1">
    <citation type="journal article" date="2010" name="Stand. Genomic Sci.">
        <title>Complete genome sequence of Ferrimonas balearica type strain (PAT).</title>
        <authorList>
            <person name="Nolan M."/>
            <person name="Sikorski J."/>
            <person name="Davenport K."/>
            <person name="Lucas S."/>
            <person name="Glavina Del Rio T."/>
            <person name="Tice H."/>
            <person name="Cheng J."/>
            <person name="Goodwin L."/>
            <person name="Pitluck S."/>
            <person name="Liolios K."/>
            <person name="Ivanova N."/>
            <person name="Mavromatis K."/>
            <person name="Ovchinnikova G."/>
            <person name="Pati A."/>
            <person name="Chen A."/>
            <person name="Palaniappan K."/>
            <person name="Land M."/>
            <person name="Hauser L."/>
            <person name="Chang Y."/>
            <person name="Jeffries C."/>
            <person name="Tapia R."/>
            <person name="Brettin T."/>
            <person name="Detter J."/>
            <person name="Han C."/>
            <person name="Yasawong M."/>
            <person name="Rohde M."/>
            <person name="Tindall B."/>
            <person name="Goker M."/>
            <person name="Woyke T."/>
            <person name="Bristow J."/>
            <person name="Eisen J."/>
            <person name="Markowitz V."/>
            <person name="Hugenholtz P."/>
            <person name="Kyrpides N."/>
            <person name="Klenk H."/>
            <person name="Lapidus A."/>
        </authorList>
    </citation>
    <scope>NUCLEOTIDE SEQUENCE [LARGE SCALE GENOMIC DNA]</scope>
    <source>
        <strain evidence="6">DSM 9799 / CCM 4581 / KCTC 23876 / PAT</strain>
    </source>
</reference>
<name>E1SPG6_FERBD</name>
<dbReference type="InterPro" id="IPR054542">
    <property type="entry name" value="Cys_met_metab_PP"/>
</dbReference>
<dbReference type="GO" id="GO:0018826">
    <property type="term" value="F:methionine gamma-lyase activity"/>
    <property type="evidence" value="ECO:0007669"/>
    <property type="project" value="UniProtKB-EC"/>
</dbReference>
<evidence type="ECO:0000256" key="1">
    <source>
        <dbReference type="ARBA" id="ARBA00001933"/>
    </source>
</evidence>
<dbReference type="Gene3D" id="3.90.1150.10">
    <property type="entry name" value="Aspartate Aminotransferase, domain 1"/>
    <property type="match status" value="1"/>
</dbReference>
<dbReference type="SUPFAM" id="SSF53383">
    <property type="entry name" value="PLP-dependent transferases"/>
    <property type="match status" value="1"/>
</dbReference>
<dbReference type="InterPro" id="IPR015421">
    <property type="entry name" value="PyrdxlP-dep_Trfase_major"/>
</dbReference>
<dbReference type="GeneID" id="67182809"/>
<dbReference type="FunFam" id="3.40.640.10:FF:000046">
    <property type="entry name" value="Cystathionine gamma-lyase"/>
    <property type="match status" value="1"/>
</dbReference>
<dbReference type="GO" id="GO:0009086">
    <property type="term" value="P:methionine biosynthetic process"/>
    <property type="evidence" value="ECO:0007669"/>
    <property type="project" value="UniProtKB-ARBA"/>
</dbReference>
<dbReference type="FunFam" id="3.90.1150.10:FF:000033">
    <property type="entry name" value="Cystathionine gamma-synthase"/>
    <property type="match status" value="1"/>
</dbReference>
<dbReference type="STRING" id="550540.Fbal_2581"/>
<dbReference type="PROSITE" id="PS00868">
    <property type="entry name" value="CYS_MET_METAB_PP"/>
    <property type="match status" value="1"/>
</dbReference>
<dbReference type="GO" id="GO:0019346">
    <property type="term" value="P:transsulfuration"/>
    <property type="evidence" value="ECO:0007669"/>
    <property type="project" value="InterPro"/>
</dbReference>
<sequence length="407" mass="43444">MAAFKHQGTCVIHGGHHRAEPGSLATPLYQSATFVFPDCERGGARFAGEESGPIYTRLGNPTTDEFERRMALLEGAEDAVAFGSGMGAVSGALLSQLSAGDHLVAAIGLYGCTHAFITEQLPRFGVESDSVDFADLDALEAAIRPNTKVLYLETPVNPHLAVYDLDAIVTLARRKGLVTIVDNTFMTPLLQQPLRHGVDIVLHSATKYLNGHGDVIAGVVCGSAEQMAPVRMAIRKDFGAVLSPHDAWLILRGLKTLALRMERHSDNAMAVAHFLEAQPQVARVHYPGLPSHPGHRLLGRQMRAAGGVLALELHGGFDTAVRFVNQLRLFSIAVSLGDAESLVQHPASMTHSPYTPEDRAAAGISDSMVRLAVGLEHIEDILADLKQALAACAEAGETAPLAGEEQQ</sequence>
<dbReference type="eggNOG" id="COG0626">
    <property type="taxonomic scope" value="Bacteria"/>
</dbReference>
<dbReference type="AlphaFoldDB" id="E1SPG6"/>
<dbReference type="GO" id="GO:0005737">
    <property type="term" value="C:cytoplasm"/>
    <property type="evidence" value="ECO:0007669"/>
    <property type="project" value="TreeGrafter"/>
</dbReference>
<evidence type="ECO:0000256" key="2">
    <source>
        <dbReference type="ARBA" id="ARBA00022898"/>
    </source>
</evidence>
<organism evidence="5 6">
    <name type="scientific">Ferrimonas balearica (strain DSM 9799 / CCM 4581 / KCTC 23876 / PAT)</name>
    <dbReference type="NCBI Taxonomy" id="550540"/>
    <lineage>
        <taxon>Bacteria</taxon>
        <taxon>Pseudomonadati</taxon>
        <taxon>Pseudomonadota</taxon>
        <taxon>Gammaproteobacteria</taxon>
        <taxon>Alteromonadales</taxon>
        <taxon>Ferrimonadaceae</taxon>
        <taxon>Ferrimonas</taxon>
    </lineage>
</organism>
<feature type="modified residue" description="N6-(pyridoxal phosphate)lysine" evidence="3">
    <location>
        <position position="207"/>
    </location>
</feature>
<accession>E1SPG6</accession>
<evidence type="ECO:0000256" key="4">
    <source>
        <dbReference type="RuleBase" id="RU362118"/>
    </source>
</evidence>
<dbReference type="PANTHER" id="PTHR11808:SF80">
    <property type="entry name" value="CYSTATHIONINE GAMMA-LYASE"/>
    <property type="match status" value="1"/>
</dbReference>
<proteinExistence type="inferred from homology"/>
<dbReference type="RefSeq" id="WP_013346089.1">
    <property type="nucleotide sequence ID" value="NC_014541.1"/>
</dbReference>
<dbReference type="EC" id="4.4.1.11" evidence="5"/>
<comment type="similarity">
    <text evidence="4">Belongs to the trans-sulfuration enzymes family.</text>
</comment>
<keyword evidence="2 3" id="KW-0663">Pyridoxal phosphate</keyword>
<dbReference type="Pfam" id="PF01053">
    <property type="entry name" value="Cys_Met_Meta_PP"/>
    <property type="match status" value="1"/>
</dbReference>
<dbReference type="PANTHER" id="PTHR11808">
    <property type="entry name" value="TRANS-SULFURATION ENZYME FAMILY MEMBER"/>
    <property type="match status" value="1"/>
</dbReference>
<keyword evidence="5" id="KW-0456">Lyase</keyword>
<dbReference type="Proteomes" id="UP000006683">
    <property type="component" value="Chromosome"/>
</dbReference>
<dbReference type="KEGG" id="fbl:Fbal_2581"/>
<dbReference type="CDD" id="cd00614">
    <property type="entry name" value="CGS_like"/>
    <property type="match status" value="1"/>
</dbReference>
<dbReference type="Gene3D" id="3.40.640.10">
    <property type="entry name" value="Type I PLP-dependent aspartate aminotransferase-like (Major domain)"/>
    <property type="match status" value="1"/>
</dbReference>
<dbReference type="OrthoDB" id="9805807at2"/>
<dbReference type="InterPro" id="IPR000277">
    <property type="entry name" value="Cys/Met-Metab_PyrdxlP-dep_enz"/>
</dbReference>
<dbReference type="HOGENOM" id="CLU_018986_2_0_6"/>
<keyword evidence="6" id="KW-1185">Reference proteome</keyword>
<dbReference type="InterPro" id="IPR015422">
    <property type="entry name" value="PyrdxlP-dep_Trfase_small"/>
</dbReference>
<comment type="cofactor">
    <cofactor evidence="1 4">
        <name>pyridoxal 5'-phosphate</name>
        <dbReference type="ChEBI" id="CHEBI:597326"/>
    </cofactor>
</comment>
<evidence type="ECO:0000256" key="3">
    <source>
        <dbReference type="PIRSR" id="PIRSR001434-2"/>
    </source>
</evidence>
<gene>
    <name evidence="5" type="ordered locus">Fbal_2581</name>
</gene>
<dbReference type="GO" id="GO:0030170">
    <property type="term" value="F:pyridoxal phosphate binding"/>
    <property type="evidence" value="ECO:0007669"/>
    <property type="project" value="InterPro"/>
</dbReference>
<dbReference type="InterPro" id="IPR015424">
    <property type="entry name" value="PyrdxlP-dep_Trfase"/>
</dbReference>
<evidence type="ECO:0000313" key="5">
    <source>
        <dbReference type="EMBL" id="ADN76783.1"/>
    </source>
</evidence>